<dbReference type="EMBL" id="KN825378">
    <property type="protein sequence ID" value="KIK91523.1"/>
    <property type="molecule type" value="Genomic_DNA"/>
</dbReference>
<organism evidence="4 5">
    <name type="scientific">Paxillus rubicundulus Ve08.2h10</name>
    <dbReference type="NCBI Taxonomy" id="930991"/>
    <lineage>
        <taxon>Eukaryota</taxon>
        <taxon>Fungi</taxon>
        <taxon>Dikarya</taxon>
        <taxon>Basidiomycota</taxon>
        <taxon>Agaricomycotina</taxon>
        <taxon>Agaricomycetes</taxon>
        <taxon>Agaricomycetidae</taxon>
        <taxon>Boletales</taxon>
        <taxon>Paxilineae</taxon>
        <taxon>Paxillaceae</taxon>
        <taxon>Paxillus</taxon>
    </lineage>
</organism>
<dbReference type="GO" id="GO:0004105">
    <property type="term" value="F:choline-phosphate cytidylyltransferase activity"/>
    <property type="evidence" value="ECO:0007669"/>
    <property type="project" value="UniProtKB-EC"/>
</dbReference>
<evidence type="ECO:0000313" key="4">
    <source>
        <dbReference type="EMBL" id="KIK91523.1"/>
    </source>
</evidence>
<dbReference type="STRING" id="930991.A0A0D0DK53"/>
<feature type="domain" description="Cytidyltransferase-like" evidence="3">
    <location>
        <begin position="89"/>
        <end position="179"/>
    </location>
</feature>
<evidence type="ECO:0000313" key="5">
    <source>
        <dbReference type="Proteomes" id="UP000054538"/>
    </source>
</evidence>
<evidence type="ECO:0000256" key="2">
    <source>
        <dbReference type="SAM" id="MobiDB-lite"/>
    </source>
</evidence>
<dbReference type="InParanoid" id="A0A0D0DK53"/>
<dbReference type="InterPro" id="IPR004821">
    <property type="entry name" value="Cyt_trans-like"/>
</dbReference>
<dbReference type="PANTHER" id="PTHR10739">
    <property type="entry name" value="CYTIDYLYLTRANSFERASE"/>
    <property type="match status" value="1"/>
</dbReference>
<dbReference type="PANTHER" id="PTHR10739:SF13">
    <property type="entry name" value="CHOLINE-PHOSPHATE CYTIDYLYLTRANSFERASE"/>
    <property type="match status" value="1"/>
</dbReference>
<dbReference type="OrthoDB" id="17102at2759"/>
<reference evidence="4 5" key="1">
    <citation type="submission" date="2014-04" db="EMBL/GenBank/DDBJ databases">
        <authorList>
            <consortium name="DOE Joint Genome Institute"/>
            <person name="Kuo A."/>
            <person name="Kohler A."/>
            <person name="Jargeat P."/>
            <person name="Nagy L.G."/>
            <person name="Floudas D."/>
            <person name="Copeland A."/>
            <person name="Barry K.W."/>
            <person name="Cichocki N."/>
            <person name="Veneault-Fourrey C."/>
            <person name="LaButti K."/>
            <person name="Lindquist E.A."/>
            <person name="Lipzen A."/>
            <person name="Lundell T."/>
            <person name="Morin E."/>
            <person name="Murat C."/>
            <person name="Sun H."/>
            <person name="Tunlid A."/>
            <person name="Henrissat B."/>
            <person name="Grigoriev I.V."/>
            <person name="Hibbett D.S."/>
            <person name="Martin F."/>
            <person name="Nordberg H.P."/>
            <person name="Cantor M.N."/>
            <person name="Hua S.X."/>
        </authorList>
    </citation>
    <scope>NUCLEOTIDE SEQUENCE [LARGE SCALE GENOMIC DNA]</scope>
    <source>
        <strain evidence="4 5">Ve08.2h10</strain>
    </source>
</reference>
<evidence type="ECO:0000259" key="3">
    <source>
        <dbReference type="Pfam" id="PF01467"/>
    </source>
</evidence>
<protein>
    <recommendedName>
        <fullName evidence="1">choline-phosphate cytidylyltransferase</fullName>
        <ecNumber evidence="1">2.7.7.15</ecNumber>
    </recommendedName>
</protein>
<name>A0A0D0DK53_9AGAM</name>
<dbReference type="HOGENOM" id="CLU_034585_1_1_1"/>
<evidence type="ECO:0000256" key="1">
    <source>
        <dbReference type="ARBA" id="ARBA00026101"/>
    </source>
</evidence>
<reference evidence="5" key="2">
    <citation type="submission" date="2015-01" db="EMBL/GenBank/DDBJ databases">
        <title>Evolutionary Origins and Diversification of the Mycorrhizal Mutualists.</title>
        <authorList>
            <consortium name="DOE Joint Genome Institute"/>
            <consortium name="Mycorrhizal Genomics Consortium"/>
            <person name="Kohler A."/>
            <person name="Kuo A."/>
            <person name="Nagy L.G."/>
            <person name="Floudas D."/>
            <person name="Copeland A."/>
            <person name="Barry K.W."/>
            <person name="Cichocki N."/>
            <person name="Veneault-Fourrey C."/>
            <person name="LaButti K."/>
            <person name="Lindquist E.A."/>
            <person name="Lipzen A."/>
            <person name="Lundell T."/>
            <person name="Morin E."/>
            <person name="Murat C."/>
            <person name="Riley R."/>
            <person name="Ohm R."/>
            <person name="Sun H."/>
            <person name="Tunlid A."/>
            <person name="Henrissat B."/>
            <person name="Grigoriev I.V."/>
            <person name="Hibbett D.S."/>
            <person name="Martin F."/>
        </authorList>
    </citation>
    <scope>NUCLEOTIDE SEQUENCE [LARGE SCALE GENOMIC DNA]</scope>
    <source>
        <strain evidence="5">Ve08.2h10</strain>
    </source>
</reference>
<dbReference type="GO" id="GO:0005635">
    <property type="term" value="C:nuclear envelope"/>
    <property type="evidence" value="ECO:0007669"/>
    <property type="project" value="TreeGrafter"/>
</dbReference>
<dbReference type="Gene3D" id="3.40.50.620">
    <property type="entry name" value="HUPs"/>
    <property type="match status" value="1"/>
</dbReference>
<dbReference type="Pfam" id="PF01467">
    <property type="entry name" value="CTP_transf_like"/>
    <property type="match status" value="1"/>
</dbReference>
<dbReference type="InterPro" id="IPR014729">
    <property type="entry name" value="Rossmann-like_a/b/a_fold"/>
</dbReference>
<dbReference type="Proteomes" id="UP000054538">
    <property type="component" value="Unassembled WGS sequence"/>
</dbReference>
<sequence>MDNSSVLSDEDYDVISNPGQQSLESSIADFSHLAAQSMREIPPTEAAREILTTTSLSPADVQAWVRGMMDSAKGRSGSYPTDNRTIRVYIDGIYDVLTAGYMLQLRQAKLSFPSVHLMVGVFSDESCQQHGSLPRFPHVERCELLRHCRWADEIVTDAPWTLEDAFVIAKRIDYVALEEGSSVNPEFDKARLKGYDSLKKLGRVIPTRRTLGLVPALLVVPPVPSAEGTPSKKARELEPEVLEGRRSS</sequence>
<accession>A0A0D0DK53</accession>
<gene>
    <name evidence="4" type="ORF">PAXRUDRAFT_830772</name>
</gene>
<dbReference type="GO" id="GO:0031210">
    <property type="term" value="F:phosphatidylcholine binding"/>
    <property type="evidence" value="ECO:0007669"/>
    <property type="project" value="TreeGrafter"/>
</dbReference>
<dbReference type="AlphaFoldDB" id="A0A0D0DK53"/>
<feature type="region of interest" description="Disordered" evidence="2">
    <location>
        <begin position="224"/>
        <end position="248"/>
    </location>
</feature>
<dbReference type="SUPFAM" id="SSF52374">
    <property type="entry name" value="Nucleotidylyl transferase"/>
    <property type="match status" value="1"/>
</dbReference>
<dbReference type="NCBIfam" id="TIGR00125">
    <property type="entry name" value="cyt_tran_rel"/>
    <property type="match status" value="1"/>
</dbReference>
<proteinExistence type="predicted"/>
<feature type="compositionally biased region" description="Basic and acidic residues" evidence="2">
    <location>
        <begin position="233"/>
        <end position="248"/>
    </location>
</feature>
<keyword evidence="5" id="KW-1185">Reference proteome</keyword>
<dbReference type="EC" id="2.7.7.15" evidence="1"/>
<dbReference type="InterPro" id="IPR045049">
    <property type="entry name" value="Pcy1-like"/>
</dbReference>